<dbReference type="EMBL" id="MN739756">
    <property type="protein sequence ID" value="QHT25114.1"/>
    <property type="molecule type" value="Genomic_DNA"/>
</dbReference>
<dbReference type="AlphaFoldDB" id="A0A6C0E7R1"/>
<evidence type="ECO:0000313" key="1">
    <source>
        <dbReference type="EMBL" id="QHT25114.1"/>
    </source>
</evidence>
<accession>A0A6C0E7R1</accession>
<organism evidence="1">
    <name type="scientific">viral metagenome</name>
    <dbReference type="NCBI Taxonomy" id="1070528"/>
    <lineage>
        <taxon>unclassified sequences</taxon>
        <taxon>metagenomes</taxon>
        <taxon>organismal metagenomes</taxon>
    </lineage>
</organism>
<sequence length="258" mass="30462">MTSWKNTFLISRGLYGKGESFPPGDFLYYTCQNIDGMSKLVSSRHLNLTEIKNIKRVIEAWINNNSLLSHSDMQTFSLKSLIYPGGIIIIQVSFDGLTRLQKDNLLINFWNTTRSNMENLSKYEILYFQTYPINDVSPLYWNLQSFQKENHMISYLSSSLSFDDTNMDEIWTSVTLECKVKLRTEALKKNPTFVIHDNRTYYFDSIDGNIVCYFYYDKNPRCLLRKPYSIHKIYVAPQDPWKKYIWLYHLPDCDTYAN</sequence>
<protein>
    <submittedName>
        <fullName evidence="1">Uncharacterized protein</fullName>
    </submittedName>
</protein>
<reference evidence="1" key="1">
    <citation type="journal article" date="2020" name="Nature">
        <title>Giant virus diversity and host interactions through global metagenomics.</title>
        <authorList>
            <person name="Schulz F."/>
            <person name="Roux S."/>
            <person name="Paez-Espino D."/>
            <person name="Jungbluth S."/>
            <person name="Walsh D.A."/>
            <person name="Denef V.J."/>
            <person name="McMahon K.D."/>
            <person name="Konstantinidis K.T."/>
            <person name="Eloe-Fadrosh E.A."/>
            <person name="Kyrpides N.C."/>
            <person name="Woyke T."/>
        </authorList>
    </citation>
    <scope>NUCLEOTIDE SEQUENCE</scope>
    <source>
        <strain evidence="1">GVMAG-M-3300023179-150</strain>
    </source>
</reference>
<name>A0A6C0E7R1_9ZZZZ</name>
<proteinExistence type="predicted"/>